<proteinExistence type="predicted"/>
<evidence type="ECO:0000313" key="2">
    <source>
        <dbReference type="Proteomes" id="UP000009097"/>
    </source>
</evidence>
<name>A0A0J9UVR9_FUSO4</name>
<dbReference type="Proteomes" id="UP000009097">
    <property type="component" value="Unassembled WGS sequence"/>
</dbReference>
<gene>
    <name evidence="1" type="ORF">FOXG_19054</name>
</gene>
<dbReference type="VEuPathDB" id="FungiDB:FOXG_19054"/>
<dbReference type="GeneID" id="28959760"/>
<reference evidence="1" key="2">
    <citation type="journal article" date="2010" name="Nature">
        <title>Comparative genomics reveals mobile pathogenicity chromosomes in Fusarium.</title>
        <authorList>
            <person name="Ma L.J."/>
            <person name="van der Does H.C."/>
            <person name="Borkovich K.A."/>
            <person name="Coleman J.J."/>
            <person name="Daboussi M.J."/>
            <person name="Di Pietro A."/>
            <person name="Dufresne M."/>
            <person name="Freitag M."/>
            <person name="Grabherr M."/>
            <person name="Henrissat B."/>
            <person name="Houterman P.M."/>
            <person name="Kang S."/>
            <person name="Shim W.B."/>
            <person name="Woloshuk C."/>
            <person name="Xie X."/>
            <person name="Xu J.R."/>
            <person name="Antoniw J."/>
            <person name="Baker S.E."/>
            <person name="Bluhm B.H."/>
            <person name="Breakspear A."/>
            <person name="Brown D.W."/>
            <person name="Butchko R.A."/>
            <person name="Chapman S."/>
            <person name="Coulson R."/>
            <person name="Coutinho P.M."/>
            <person name="Danchin E.G."/>
            <person name="Diener A."/>
            <person name="Gale L.R."/>
            <person name="Gardiner D.M."/>
            <person name="Goff S."/>
            <person name="Hammond-Kosack K.E."/>
            <person name="Hilburn K."/>
            <person name="Hua-Van A."/>
            <person name="Jonkers W."/>
            <person name="Kazan K."/>
            <person name="Kodira C.D."/>
            <person name="Koehrsen M."/>
            <person name="Kumar L."/>
            <person name="Lee Y.H."/>
            <person name="Li L."/>
            <person name="Manners J.M."/>
            <person name="Miranda-Saavedra D."/>
            <person name="Mukherjee M."/>
            <person name="Park G."/>
            <person name="Park J."/>
            <person name="Park S.Y."/>
            <person name="Proctor R.H."/>
            <person name="Regev A."/>
            <person name="Ruiz-Roldan M.C."/>
            <person name="Sain D."/>
            <person name="Sakthikumar S."/>
            <person name="Sykes S."/>
            <person name="Schwartz D.C."/>
            <person name="Turgeon B.G."/>
            <person name="Wapinski I."/>
            <person name="Yoder O."/>
            <person name="Young S."/>
            <person name="Zeng Q."/>
            <person name="Zhou S."/>
            <person name="Galagan J."/>
            <person name="Cuomo C.A."/>
            <person name="Kistler H.C."/>
            <person name="Rep M."/>
        </authorList>
    </citation>
    <scope>NUCLEOTIDE SEQUENCE [LARGE SCALE GENOMIC DNA]</scope>
    <source>
        <strain evidence="1">4287</strain>
    </source>
</reference>
<protein>
    <submittedName>
        <fullName evidence="1">Uncharacterized protein</fullName>
    </submittedName>
</protein>
<dbReference type="EMBL" id="DS231700">
    <property type="protein sequence ID" value="KNB02616.1"/>
    <property type="molecule type" value="Genomic_DNA"/>
</dbReference>
<evidence type="ECO:0000313" key="1">
    <source>
        <dbReference type="EMBL" id="KNB02616.1"/>
    </source>
</evidence>
<accession>A0A0J9UVR9</accession>
<dbReference type="AlphaFoldDB" id="A0A0J9UVR9"/>
<dbReference type="RefSeq" id="XP_018240661.1">
    <property type="nucleotide sequence ID" value="XM_018399231.1"/>
</dbReference>
<sequence length="101" mass="11497">MILDLVSRSLPSSRTSSCLIQLLVSSRLFYYRAGSNLNHFSPCYFSLYSASRASTLDHQQTHFCLSHHQPIYFHQSTPPTDHRRIFSRSLSHIHGSDGADT</sequence>
<reference evidence="1" key="1">
    <citation type="submission" date="2007-04" db="EMBL/GenBank/DDBJ databases">
        <authorList>
            <consortium name="The Broad Institute Genome Sequencing Platform"/>
            <person name="Birren B."/>
            <person name="Lander E."/>
            <person name="Galagan J."/>
            <person name="Nusbaum C."/>
            <person name="Devon K."/>
            <person name="Ma L.-J."/>
            <person name="Jaffe D."/>
            <person name="Butler J."/>
            <person name="Alvarez P."/>
            <person name="Gnerre S."/>
            <person name="Grabherr M."/>
            <person name="Kleber M."/>
            <person name="Mauceli E."/>
            <person name="Brockman W."/>
            <person name="MacCallum I.A."/>
            <person name="Young S."/>
            <person name="LaButti K."/>
            <person name="DeCaprio D."/>
            <person name="Crawford M."/>
            <person name="Koehrsen M."/>
            <person name="Engels R."/>
            <person name="Montgomery P."/>
            <person name="Pearson M."/>
            <person name="Howarth C."/>
            <person name="Larson L."/>
            <person name="White J."/>
            <person name="O'Leary S."/>
            <person name="Kodira C."/>
            <person name="Zeng Q."/>
            <person name="Yandava C."/>
            <person name="Alvarado L."/>
            <person name="Kistler C."/>
            <person name="Shim W.-B."/>
            <person name="Kang S."/>
            <person name="Woloshuk C."/>
        </authorList>
    </citation>
    <scope>NUCLEOTIDE SEQUENCE</scope>
    <source>
        <strain evidence="1">4287</strain>
    </source>
</reference>
<dbReference type="KEGG" id="fox:FOXG_19054"/>
<organism evidence="1 2">
    <name type="scientific">Fusarium oxysporum f. sp. lycopersici (strain 4287 / CBS 123668 / FGSC 9935 / NRRL 34936)</name>
    <name type="common">Fusarium vascular wilt of tomato</name>
    <dbReference type="NCBI Taxonomy" id="426428"/>
    <lineage>
        <taxon>Eukaryota</taxon>
        <taxon>Fungi</taxon>
        <taxon>Dikarya</taxon>
        <taxon>Ascomycota</taxon>
        <taxon>Pezizomycotina</taxon>
        <taxon>Sordariomycetes</taxon>
        <taxon>Hypocreomycetidae</taxon>
        <taxon>Hypocreales</taxon>
        <taxon>Nectriaceae</taxon>
        <taxon>Fusarium</taxon>
        <taxon>Fusarium oxysporum species complex</taxon>
    </lineage>
</organism>